<dbReference type="RefSeq" id="WP_013132429.1">
    <property type="nucleotide sequence ID" value="NC_014165.1"/>
</dbReference>
<keyword evidence="2" id="KW-1185">Reference proteome</keyword>
<reference evidence="1 2" key="1">
    <citation type="submission" date="2010-01" db="EMBL/GenBank/DDBJ databases">
        <title>The complete genome of Thermobispora bispora DSM 43833.</title>
        <authorList>
            <consortium name="US DOE Joint Genome Institute (JGI-PGF)"/>
            <person name="Lucas S."/>
            <person name="Copeland A."/>
            <person name="Lapidus A."/>
            <person name="Glavina del Rio T."/>
            <person name="Dalin E."/>
            <person name="Tice H."/>
            <person name="Bruce D."/>
            <person name="Goodwin L."/>
            <person name="Pitluck S."/>
            <person name="Kyrpides N."/>
            <person name="Mavromatis K."/>
            <person name="Ivanova N."/>
            <person name="Mikhailova N."/>
            <person name="Chertkov O."/>
            <person name="Brettin T."/>
            <person name="Detter J.C."/>
            <person name="Han C."/>
            <person name="Larimer F."/>
            <person name="Land M."/>
            <person name="Hauser L."/>
            <person name="Markowitz V."/>
            <person name="Cheng J.-F."/>
            <person name="Hugenholtz P."/>
            <person name="Woyke T."/>
            <person name="Wu D."/>
            <person name="Jando M."/>
            <person name="Schneider S."/>
            <person name="Klenk H.-P."/>
            <person name="Eisen J.A."/>
        </authorList>
    </citation>
    <scope>NUCLEOTIDE SEQUENCE [LARGE SCALE GENOMIC DNA]</scope>
    <source>
        <strain evidence="2">ATCC 19993 / DSM 43833 / CBS 139.67 / JCM 10125 / KCTC 9307 / NBRC 14880 / R51</strain>
    </source>
</reference>
<accession>D6Y321</accession>
<dbReference type="OrthoDB" id="5191317at2"/>
<dbReference type="Proteomes" id="UP000006640">
    <property type="component" value="Chromosome"/>
</dbReference>
<gene>
    <name evidence="1" type="ordered locus">Tbis_2185</name>
</gene>
<organism evidence="1 2">
    <name type="scientific">Thermobispora bispora (strain ATCC 19993 / DSM 43833 / CBS 139.67 / JCM 10125 / KCTC 9307 / NBRC 14880 / R51)</name>
    <dbReference type="NCBI Taxonomy" id="469371"/>
    <lineage>
        <taxon>Bacteria</taxon>
        <taxon>Bacillati</taxon>
        <taxon>Actinomycetota</taxon>
        <taxon>Actinomycetes</taxon>
        <taxon>Streptosporangiales</taxon>
        <taxon>Streptosporangiaceae</taxon>
        <taxon>Thermobispora</taxon>
    </lineage>
</organism>
<protein>
    <submittedName>
        <fullName evidence="1">Uncharacterized protein</fullName>
    </submittedName>
</protein>
<dbReference type="AlphaFoldDB" id="D6Y321"/>
<sequence length="112" mass="12050">MAVEIFSTSTEYIANEITISRGTVADITAVGVYHSEDPNSRPDVTDFTTVQLVDGTVPDPLPLAEAGKIDVLSLVGPRDGDVVLTPGDYQRFVLVQTATEDIIRKTDTVTIL</sequence>
<dbReference type="HOGENOM" id="CLU_2144675_0_0_11"/>
<evidence type="ECO:0000313" key="2">
    <source>
        <dbReference type="Proteomes" id="UP000006640"/>
    </source>
</evidence>
<proteinExistence type="predicted"/>
<dbReference type="EMBL" id="CP001874">
    <property type="protein sequence ID" value="ADG88896.1"/>
    <property type="molecule type" value="Genomic_DNA"/>
</dbReference>
<dbReference type="KEGG" id="tbi:Tbis_2185"/>
<dbReference type="STRING" id="469371.Tbis_2185"/>
<evidence type="ECO:0000313" key="1">
    <source>
        <dbReference type="EMBL" id="ADG88896.1"/>
    </source>
</evidence>
<name>D6Y321_THEBD</name>